<proteinExistence type="predicted"/>
<dbReference type="InterPro" id="IPR000073">
    <property type="entry name" value="AB_hydrolase_1"/>
</dbReference>
<gene>
    <name evidence="2" type="ORF">D1953_14495</name>
</gene>
<feature type="domain" description="AB hydrolase-1" evidence="1">
    <location>
        <begin position="30"/>
        <end position="280"/>
    </location>
</feature>
<dbReference type="InterPro" id="IPR029058">
    <property type="entry name" value="AB_hydrolase_fold"/>
</dbReference>
<dbReference type="SUPFAM" id="SSF53474">
    <property type="entry name" value="alpha/beta-Hydrolases"/>
    <property type="match status" value="1"/>
</dbReference>
<name>A0A398B8L7_9BACI</name>
<sequence>MNKVGVELKRTTLANGETLGYRERAGGDKVLLLVHGNMTSSKHWDLLIDVIPSSYKILAVDLRGFSHSTYIRPVESIKDFSDDLKLFVDQLQLSKFSMIGWSTGGAVAMQFCADYPGLCEQLILLASVSTRGYPMFGSPDLTKRLQTQEEVRNDAKTMAVQQAYDTNNRDFLKSVWNTLIYTKKRPNDKKYEEYVDDMLTQRNLAEVYHTLNIFNISDQHNGLLQGRNQVKDIQIPVLILRGSDDLVISKQMADEIMEDFHGRAVFKELPDCGHSLLIDNLDLLCDEIVQFLDNKV</sequence>
<accession>A0A398B8L7</accession>
<evidence type="ECO:0000259" key="1">
    <source>
        <dbReference type="Pfam" id="PF00561"/>
    </source>
</evidence>
<dbReference type="AlphaFoldDB" id="A0A398B8L7"/>
<comment type="caution">
    <text evidence="2">The sequence shown here is derived from an EMBL/GenBank/DDBJ whole genome shotgun (WGS) entry which is preliminary data.</text>
</comment>
<dbReference type="GO" id="GO:0047372">
    <property type="term" value="F:monoacylglycerol lipase activity"/>
    <property type="evidence" value="ECO:0007669"/>
    <property type="project" value="TreeGrafter"/>
</dbReference>
<dbReference type="Gene3D" id="3.40.50.1820">
    <property type="entry name" value="alpha/beta hydrolase"/>
    <property type="match status" value="1"/>
</dbReference>
<protein>
    <submittedName>
        <fullName evidence="2">Alpha/beta hydrolase</fullName>
    </submittedName>
</protein>
<dbReference type="Pfam" id="PF00561">
    <property type="entry name" value="Abhydrolase_1"/>
    <property type="match status" value="1"/>
</dbReference>
<reference evidence="2 3" key="1">
    <citation type="submission" date="2018-08" db="EMBL/GenBank/DDBJ databases">
        <title>Bacillus jemisoniae sp. nov., Bacillus chryseoplanitiae sp. nov., Bacillus resnikiae sp. nov., and Bacillus frankliniae sp. nov., isolated from Viking spacecraft and associated surfaces.</title>
        <authorList>
            <person name="Seuylemezian A."/>
            <person name="Vaishampayan P."/>
        </authorList>
    </citation>
    <scope>NUCLEOTIDE SEQUENCE [LARGE SCALE GENOMIC DNA]</scope>
    <source>
        <strain evidence="2 3">MA001</strain>
    </source>
</reference>
<dbReference type="PANTHER" id="PTHR43798">
    <property type="entry name" value="MONOACYLGLYCEROL LIPASE"/>
    <property type="match status" value="1"/>
</dbReference>
<dbReference type="EMBL" id="QWVS01000028">
    <property type="protein sequence ID" value="RID84053.1"/>
    <property type="molecule type" value="Genomic_DNA"/>
</dbReference>
<dbReference type="GO" id="GO:0016020">
    <property type="term" value="C:membrane"/>
    <property type="evidence" value="ECO:0007669"/>
    <property type="project" value="TreeGrafter"/>
</dbReference>
<dbReference type="Proteomes" id="UP000266016">
    <property type="component" value="Unassembled WGS sequence"/>
</dbReference>
<keyword evidence="3" id="KW-1185">Reference proteome</keyword>
<dbReference type="GO" id="GO:0046464">
    <property type="term" value="P:acylglycerol catabolic process"/>
    <property type="evidence" value="ECO:0007669"/>
    <property type="project" value="TreeGrafter"/>
</dbReference>
<dbReference type="PRINTS" id="PR00111">
    <property type="entry name" value="ABHYDROLASE"/>
</dbReference>
<organism evidence="2 3">
    <name type="scientific">Peribacillus asahii</name>
    <dbReference type="NCBI Taxonomy" id="228899"/>
    <lineage>
        <taxon>Bacteria</taxon>
        <taxon>Bacillati</taxon>
        <taxon>Bacillota</taxon>
        <taxon>Bacilli</taxon>
        <taxon>Bacillales</taxon>
        <taxon>Bacillaceae</taxon>
        <taxon>Peribacillus</taxon>
    </lineage>
</organism>
<dbReference type="PANTHER" id="PTHR43798:SF5">
    <property type="entry name" value="MONOACYLGLYCEROL LIPASE ABHD6"/>
    <property type="match status" value="1"/>
</dbReference>
<keyword evidence="2" id="KW-0378">Hydrolase</keyword>
<dbReference type="InterPro" id="IPR050266">
    <property type="entry name" value="AB_hydrolase_sf"/>
</dbReference>
<evidence type="ECO:0000313" key="2">
    <source>
        <dbReference type="EMBL" id="RID84053.1"/>
    </source>
</evidence>
<dbReference type="RefSeq" id="WP_119117905.1">
    <property type="nucleotide sequence ID" value="NZ_QWVS01000028.1"/>
</dbReference>
<evidence type="ECO:0000313" key="3">
    <source>
        <dbReference type="Proteomes" id="UP000266016"/>
    </source>
</evidence>